<proteinExistence type="predicted"/>
<evidence type="ECO:0000256" key="4">
    <source>
        <dbReference type="ARBA" id="ARBA00023136"/>
    </source>
</evidence>
<dbReference type="GO" id="GO:0140359">
    <property type="term" value="F:ABC-type transporter activity"/>
    <property type="evidence" value="ECO:0007669"/>
    <property type="project" value="InterPro"/>
</dbReference>
<dbReference type="CDD" id="cd07346">
    <property type="entry name" value="ABC_6TM_exporters"/>
    <property type="match status" value="1"/>
</dbReference>
<feature type="transmembrane region" description="Helical" evidence="5">
    <location>
        <begin position="63"/>
        <end position="81"/>
    </location>
</feature>
<keyword evidence="2 5" id="KW-0812">Transmembrane</keyword>
<dbReference type="Gene3D" id="1.20.1560.10">
    <property type="entry name" value="ABC transporter type 1, transmembrane domain"/>
    <property type="match status" value="1"/>
</dbReference>
<dbReference type="Proteomes" id="UP000584824">
    <property type="component" value="Unassembled WGS sequence"/>
</dbReference>
<gene>
    <name evidence="7" type="ORF">GGQ66_000418</name>
</gene>
<dbReference type="SUPFAM" id="SSF90123">
    <property type="entry name" value="ABC transporter transmembrane region"/>
    <property type="match status" value="1"/>
</dbReference>
<reference evidence="7 8" key="1">
    <citation type="submission" date="2020-08" db="EMBL/GenBank/DDBJ databases">
        <title>Genomic Encyclopedia of Type Strains, Phase IV (KMG-IV): sequencing the most valuable type-strain genomes for metagenomic binning, comparative biology and taxonomic classification.</title>
        <authorList>
            <person name="Goeker M."/>
        </authorList>
    </citation>
    <scope>NUCLEOTIDE SEQUENCE [LARGE SCALE GENOMIC DNA]</scope>
    <source>
        <strain evidence="7 8">DSM 26385</strain>
    </source>
</reference>
<evidence type="ECO:0000256" key="2">
    <source>
        <dbReference type="ARBA" id="ARBA00022692"/>
    </source>
</evidence>
<feature type="transmembrane region" description="Helical" evidence="5">
    <location>
        <begin position="145"/>
        <end position="165"/>
    </location>
</feature>
<accession>A0A7W6JYH4</accession>
<feature type="transmembrane region" description="Helical" evidence="5">
    <location>
        <begin position="27"/>
        <end position="43"/>
    </location>
</feature>
<dbReference type="PROSITE" id="PS50929">
    <property type="entry name" value="ABC_TM1F"/>
    <property type="match status" value="1"/>
</dbReference>
<comment type="caution">
    <text evidence="7">The sequence shown here is derived from an EMBL/GenBank/DDBJ whole genome shotgun (WGS) entry which is preliminary data.</text>
</comment>
<dbReference type="AlphaFoldDB" id="A0A7W6JYH4"/>
<evidence type="ECO:0000313" key="8">
    <source>
        <dbReference type="Proteomes" id="UP000584824"/>
    </source>
</evidence>
<evidence type="ECO:0000256" key="3">
    <source>
        <dbReference type="ARBA" id="ARBA00022989"/>
    </source>
</evidence>
<dbReference type="GO" id="GO:0005524">
    <property type="term" value="F:ATP binding"/>
    <property type="evidence" value="ECO:0007669"/>
    <property type="project" value="InterPro"/>
</dbReference>
<dbReference type="RefSeq" id="WP_183788911.1">
    <property type="nucleotide sequence ID" value="NZ_JACIDU010000002.1"/>
</dbReference>
<evidence type="ECO:0000256" key="1">
    <source>
        <dbReference type="ARBA" id="ARBA00004651"/>
    </source>
</evidence>
<dbReference type="InterPro" id="IPR036640">
    <property type="entry name" value="ABC1_TM_sf"/>
</dbReference>
<sequence length="330" mass="36487">MNDHSLKTSHLGPGLYRYIWAQSRRQQIAICVLTMVLAPLMMVPLELQRQITNKAVESHDVRLLIELGIGYFLVICVQGGMKYALNMLKGQSVEVIARDIRLRIVERVSKLGPSRQVASTAFNAGTVVSLLAAETEDVSAFGGDAFGLPMLTGGTILYVTGYLLWVEPAIAVLAVVIYMPQALLVPMMQFFINRLARLRILNVRSLGRLAADGMGGRESGLSIIDRIYKLRMAIYLRKYALTALGNFLDAFGVIIVLIVGGYFVIQGQTQVGTLVVFMSGLNKIADPWDELINFYRTISNTAVSYEMIRTQIEGDFRAKPVEDVPPEPDA</sequence>
<comment type="subcellular location">
    <subcellularLocation>
        <location evidence="1">Cell membrane</location>
        <topology evidence="1">Multi-pass membrane protein</topology>
    </subcellularLocation>
</comment>
<name>A0A7W6JYH4_9HYPH</name>
<feature type="transmembrane region" description="Helical" evidence="5">
    <location>
        <begin position="171"/>
        <end position="192"/>
    </location>
</feature>
<evidence type="ECO:0000256" key="5">
    <source>
        <dbReference type="SAM" id="Phobius"/>
    </source>
</evidence>
<organism evidence="7 8">
    <name type="scientific">Allorhizobium borbori</name>
    <dbReference type="NCBI Taxonomy" id="485907"/>
    <lineage>
        <taxon>Bacteria</taxon>
        <taxon>Pseudomonadati</taxon>
        <taxon>Pseudomonadota</taxon>
        <taxon>Alphaproteobacteria</taxon>
        <taxon>Hyphomicrobiales</taxon>
        <taxon>Rhizobiaceae</taxon>
        <taxon>Rhizobium/Agrobacterium group</taxon>
        <taxon>Allorhizobium</taxon>
    </lineage>
</organism>
<feature type="transmembrane region" description="Helical" evidence="5">
    <location>
        <begin position="239"/>
        <end position="265"/>
    </location>
</feature>
<dbReference type="EMBL" id="JACIDU010000002">
    <property type="protein sequence ID" value="MBB4101890.1"/>
    <property type="molecule type" value="Genomic_DNA"/>
</dbReference>
<dbReference type="GO" id="GO:0005886">
    <property type="term" value="C:plasma membrane"/>
    <property type="evidence" value="ECO:0007669"/>
    <property type="project" value="UniProtKB-SubCell"/>
</dbReference>
<keyword evidence="3 5" id="KW-1133">Transmembrane helix</keyword>
<evidence type="ECO:0000313" key="7">
    <source>
        <dbReference type="EMBL" id="MBB4101890.1"/>
    </source>
</evidence>
<keyword evidence="8" id="KW-1185">Reference proteome</keyword>
<dbReference type="InterPro" id="IPR011527">
    <property type="entry name" value="ABC1_TM_dom"/>
</dbReference>
<feature type="domain" description="ABC transmembrane type-1" evidence="6">
    <location>
        <begin position="28"/>
        <end position="300"/>
    </location>
</feature>
<protein>
    <submittedName>
        <fullName evidence="7">ABC-type multidrug transport system fused ATPase/permease subunit</fullName>
    </submittedName>
</protein>
<keyword evidence="4 5" id="KW-0472">Membrane</keyword>
<evidence type="ECO:0000259" key="6">
    <source>
        <dbReference type="PROSITE" id="PS50929"/>
    </source>
</evidence>